<dbReference type="FunCoup" id="A0A7M7R9X6">
    <property type="interactions" value="403"/>
</dbReference>
<dbReference type="Pfam" id="PF00001">
    <property type="entry name" value="7tm_1"/>
    <property type="match status" value="1"/>
</dbReference>
<feature type="transmembrane region" description="Helical" evidence="10">
    <location>
        <begin position="74"/>
        <end position="94"/>
    </location>
</feature>
<feature type="transmembrane region" description="Helical" evidence="10">
    <location>
        <begin position="332"/>
        <end position="353"/>
    </location>
</feature>
<organism evidence="12 13">
    <name type="scientific">Strongylocentrotus purpuratus</name>
    <name type="common">Purple sea urchin</name>
    <dbReference type="NCBI Taxonomy" id="7668"/>
    <lineage>
        <taxon>Eukaryota</taxon>
        <taxon>Metazoa</taxon>
        <taxon>Echinodermata</taxon>
        <taxon>Eleutherozoa</taxon>
        <taxon>Echinozoa</taxon>
        <taxon>Echinoidea</taxon>
        <taxon>Euechinoidea</taxon>
        <taxon>Echinacea</taxon>
        <taxon>Camarodonta</taxon>
        <taxon>Echinidea</taxon>
        <taxon>Strongylocentrotidae</taxon>
        <taxon>Strongylocentrotus</taxon>
    </lineage>
</organism>
<name>A0A7M7R9X6_STRPU</name>
<keyword evidence="2" id="KW-1003">Cell membrane</keyword>
<keyword evidence="6 10" id="KW-0472">Membrane</keyword>
<evidence type="ECO:0000256" key="9">
    <source>
        <dbReference type="RuleBase" id="RU000688"/>
    </source>
</evidence>
<dbReference type="GO" id="GO:0007186">
    <property type="term" value="P:G protein-coupled receptor signaling pathway"/>
    <property type="evidence" value="ECO:0000318"/>
    <property type="project" value="GO_Central"/>
</dbReference>
<dbReference type="InParanoid" id="A0A7M7R9X6"/>
<keyword evidence="13" id="KW-1185">Reference proteome</keyword>
<evidence type="ECO:0000256" key="5">
    <source>
        <dbReference type="ARBA" id="ARBA00023040"/>
    </source>
</evidence>
<dbReference type="OMA" id="LPYALCN"/>
<reference evidence="13" key="1">
    <citation type="submission" date="2015-02" db="EMBL/GenBank/DDBJ databases">
        <title>Genome sequencing for Strongylocentrotus purpuratus.</title>
        <authorList>
            <person name="Murali S."/>
            <person name="Liu Y."/>
            <person name="Vee V."/>
            <person name="English A."/>
            <person name="Wang M."/>
            <person name="Skinner E."/>
            <person name="Han Y."/>
            <person name="Muzny D.M."/>
            <person name="Worley K.C."/>
            <person name="Gibbs R.A."/>
        </authorList>
    </citation>
    <scope>NUCLEOTIDE SEQUENCE</scope>
</reference>
<dbReference type="PROSITE" id="PS00237">
    <property type="entry name" value="G_PROTEIN_RECEP_F1_1"/>
    <property type="match status" value="1"/>
</dbReference>
<dbReference type="CDD" id="cd00637">
    <property type="entry name" value="7tm_classA_rhodopsin-like"/>
    <property type="match status" value="1"/>
</dbReference>
<dbReference type="InterPro" id="IPR017452">
    <property type="entry name" value="GPCR_Rhodpsn_7TM"/>
</dbReference>
<keyword evidence="5 9" id="KW-0297">G-protein coupled receptor</keyword>
<dbReference type="SUPFAM" id="SSF81321">
    <property type="entry name" value="Family A G protein-coupled receptor-like"/>
    <property type="match status" value="1"/>
</dbReference>
<dbReference type="PANTHER" id="PTHR24228:SF72">
    <property type="entry name" value="G-PROTEIN COUPLED RECEPTORS FAMILY 1 PROFILE DOMAIN-CONTAINING PROTEIN"/>
    <property type="match status" value="1"/>
</dbReference>
<dbReference type="OrthoDB" id="10044919at2759"/>
<dbReference type="GO" id="GO:0005886">
    <property type="term" value="C:plasma membrane"/>
    <property type="evidence" value="ECO:0007669"/>
    <property type="project" value="UniProtKB-SubCell"/>
</dbReference>
<dbReference type="PROSITE" id="PS50262">
    <property type="entry name" value="G_PROTEIN_RECEP_F1_2"/>
    <property type="match status" value="1"/>
</dbReference>
<feature type="transmembrane region" description="Helical" evidence="10">
    <location>
        <begin position="106"/>
        <end position="133"/>
    </location>
</feature>
<dbReference type="Gene3D" id="1.20.1070.10">
    <property type="entry name" value="Rhodopsin 7-helix transmembrane proteins"/>
    <property type="match status" value="1"/>
</dbReference>
<dbReference type="GeneID" id="577004"/>
<dbReference type="PANTHER" id="PTHR24228">
    <property type="entry name" value="B2 BRADYKININ RECEPTOR/ANGIOTENSIN II RECEPTOR"/>
    <property type="match status" value="1"/>
</dbReference>
<keyword evidence="8 9" id="KW-0807">Transducer</keyword>
<dbReference type="PRINTS" id="PR00237">
    <property type="entry name" value="GPCRRHODOPSN"/>
</dbReference>
<evidence type="ECO:0000256" key="6">
    <source>
        <dbReference type="ARBA" id="ARBA00023136"/>
    </source>
</evidence>
<feature type="transmembrane region" description="Helical" evidence="10">
    <location>
        <begin position="199"/>
        <end position="224"/>
    </location>
</feature>
<keyword evidence="3 9" id="KW-0812">Transmembrane</keyword>
<protein>
    <recommendedName>
        <fullName evidence="11">G-protein coupled receptors family 1 profile domain-containing protein</fullName>
    </recommendedName>
</protein>
<proteinExistence type="inferred from homology"/>
<evidence type="ECO:0000256" key="7">
    <source>
        <dbReference type="ARBA" id="ARBA00023170"/>
    </source>
</evidence>
<sequence>MMESHLTHEMDAVGVSDVINMEPTATPVFEFTDYNQRIAVACLLAFIFVVGIIGNGLVLMAVTVSRKLQTSTNAFVVSLSVTDFVTCLVLPFQISGVLSRTGWMLPYALCNIVGGVAISSAIASVITLAQIAVNRYVIITSERRRYERIFSRRNVILMVSFSWLFPLLTMVFPQAIGYGRIGYTNKYKLCLMDGNHDYALIYEFGAAIIQLTCFIVITVCYGLIYRFLQQKMFFERCPSPKFTSHGGNTCRVVPSMSSTELSNTQATRESFNEMSVTEMNGNVIAEDTAKGAKLPTRREVQITRNLFYVVCGFFVSIIPYAIAVSIPNSGKVLVYLGVLVTASSILNPIIYGFNHPHFRVIFRIILRCDWNRIPEPSAFLRALLGKR</sequence>
<dbReference type="EnsemblMetazoa" id="XM_777263">
    <property type="protein sequence ID" value="XP_782356"/>
    <property type="gene ID" value="LOC577004"/>
</dbReference>
<dbReference type="KEGG" id="spu:577004"/>
<evidence type="ECO:0000259" key="11">
    <source>
        <dbReference type="PROSITE" id="PS50262"/>
    </source>
</evidence>
<dbReference type="Proteomes" id="UP000007110">
    <property type="component" value="Unassembled WGS sequence"/>
</dbReference>
<reference evidence="12" key="2">
    <citation type="submission" date="2021-01" db="UniProtKB">
        <authorList>
            <consortium name="EnsemblMetazoa"/>
        </authorList>
    </citation>
    <scope>IDENTIFICATION</scope>
</reference>
<feature type="transmembrane region" description="Helical" evidence="10">
    <location>
        <begin position="154"/>
        <end position="179"/>
    </location>
</feature>
<feature type="domain" description="G-protein coupled receptors family 1 profile" evidence="11">
    <location>
        <begin position="54"/>
        <end position="351"/>
    </location>
</feature>
<accession>A0A7M7R9X6</accession>
<keyword evidence="4 10" id="KW-1133">Transmembrane helix</keyword>
<comment type="subcellular location">
    <subcellularLocation>
        <location evidence="1">Cell membrane</location>
        <topology evidence="1">Multi-pass membrane protein</topology>
    </subcellularLocation>
</comment>
<evidence type="ECO:0000256" key="4">
    <source>
        <dbReference type="ARBA" id="ARBA00022989"/>
    </source>
</evidence>
<evidence type="ECO:0000256" key="3">
    <source>
        <dbReference type="ARBA" id="ARBA00022692"/>
    </source>
</evidence>
<evidence type="ECO:0000256" key="8">
    <source>
        <dbReference type="ARBA" id="ARBA00023224"/>
    </source>
</evidence>
<evidence type="ECO:0000313" key="12">
    <source>
        <dbReference type="EnsemblMetazoa" id="XP_782356"/>
    </source>
</evidence>
<evidence type="ECO:0000256" key="2">
    <source>
        <dbReference type="ARBA" id="ARBA00022475"/>
    </source>
</evidence>
<dbReference type="GO" id="GO:0004930">
    <property type="term" value="F:G protein-coupled receptor activity"/>
    <property type="evidence" value="ECO:0007669"/>
    <property type="project" value="UniProtKB-KW"/>
</dbReference>
<dbReference type="AlphaFoldDB" id="A0A7M7R9X6"/>
<feature type="transmembrane region" description="Helical" evidence="10">
    <location>
        <begin position="306"/>
        <end position="326"/>
    </location>
</feature>
<keyword evidence="7 9" id="KW-0675">Receptor</keyword>
<evidence type="ECO:0000256" key="10">
    <source>
        <dbReference type="SAM" id="Phobius"/>
    </source>
</evidence>
<feature type="transmembrane region" description="Helical" evidence="10">
    <location>
        <begin position="38"/>
        <end position="62"/>
    </location>
</feature>
<evidence type="ECO:0000313" key="13">
    <source>
        <dbReference type="Proteomes" id="UP000007110"/>
    </source>
</evidence>
<comment type="similarity">
    <text evidence="9">Belongs to the G-protein coupled receptor 1 family.</text>
</comment>
<dbReference type="InterPro" id="IPR000276">
    <property type="entry name" value="GPCR_Rhodpsn"/>
</dbReference>
<evidence type="ECO:0000256" key="1">
    <source>
        <dbReference type="ARBA" id="ARBA00004651"/>
    </source>
</evidence>
<dbReference type="RefSeq" id="XP_782356.2">
    <property type="nucleotide sequence ID" value="XM_777263.2"/>
</dbReference>